<dbReference type="OrthoDB" id="7853329at2"/>
<feature type="compositionally biased region" description="Basic residues" evidence="1">
    <location>
        <begin position="10"/>
        <end position="19"/>
    </location>
</feature>
<dbReference type="Proteomes" id="UP000183299">
    <property type="component" value="Unassembled WGS sequence"/>
</dbReference>
<keyword evidence="2" id="KW-1133">Transmembrane helix</keyword>
<accession>A0A1I3Q0D8</accession>
<sequence>MDQSQDFVSRMHRASRRSRKGIDVVGPAQTRTHARNQRLAEILERHRAEGVHRGRYEEPHLKITRVVSYVMAFAMGGLAAMIARVLRYQISGAELQATGDMDFVIDVVFAISIAFLLREIVSLSAVKRMGTQLAGILLAIMTMHNMVHAMPETFSRLFSAQWVEHVTATTEPKTLYFRGHSYHI</sequence>
<dbReference type="AlphaFoldDB" id="A0A1I3Q0D8"/>
<reference evidence="4 5" key="1">
    <citation type="submission" date="2016-10" db="EMBL/GenBank/DDBJ databases">
        <authorList>
            <person name="de Groot N.N."/>
        </authorList>
    </citation>
    <scope>NUCLEOTIDE SEQUENCE [LARGE SCALE GENOMIC DNA]</scope>
    <source>
        <strain evidence="4 5">CGMCC 1.8891</strain>
    </source>
</reference>
<organism evidence="4 5">
    <name type="scientific">Celeribacter halophilus</name>
    <dbReference type="NCBI Taxonomy" id="576117"/>
    <lineage>
        <taxon>Bacteria</taxon>
        <taxon>Pseudomonadati</taxon>
        <taxon>Pseudomonadota</taxon>
        <taxon>Alphaproteobacteria</taxon>
        <taxon>Rhodobacterales</taxon>
        <taxon>Roseobacteraceae</taxon>
        <taxon>Celeribacter</taxon>
    </lineage>
</organism>
<name>A0A1I3Q0D8_9RHOB</name>
<proteinExistence type="predicted"/>
<dbReference type="RefSeq" id="WP_066607693.1">
    <property type="nucleotide sequence ID" value="NZ_FORY01000003.1"/>
</dbReference>
<evidence type="ECO:0000256" key="1">
    <source>
        <dbReference type="SAM" id="MobiDB-lite"/>
    </source>
</evidence>
<dbReference type="GeneID" id="98664245"/>
<keyword evidence="2" id="KW-0812">Transmembrane</keyword>
<dbReference type="STRING" id="576117.SAMN04488138_103145"/>
<evidence type="ECO:0000313" key="3">
    <source>
        <dbReference type="EMBL" id="MDO6455502.1"/>
    </source>
</evidence>
<keyword evidence="5" id="KW-1185">Reference proteome</keyword>
<feature type="region of interest" description="Disordered" evidence="1">
    <location>
        <begin position="1"/>
        <end position="20"/>
    </location>
</feature>
<dbReference type="EMBL" id="JAUOPJ010000001">
    <property type="protein sequence ID" value="MDO6455502.1"/>
    <property type="molecule type" value="Genomic_DNA"/>
</dbReference>
<evidence type="ECO:0000313" key="5">
    <source>
        <dbReference type="Proteomes" id="UP000183299"/>
    </source>
</evidence>
<evidence type="ECO:0000313" key="4">
    <source>
        <dbReference type="EMBL" id="SFJ27169.1"/>
    </source>
</evidence>
<dbReference type="Proteomes" id="UP001169823">
    <property type="component" value="Unassembled WGS sequence"/>
</dbReference>
<dbReference type="EMBL" id="FORY01000003">
    <property type="protein sequence ID" value="SFJ27169.1"/>
    <property type="molecule type" value="Genomic_DNA"/>
</dbReference>
<protein>
    <submittedName>
        <fullName evidence="4">Uncharacterized protein</fullName>
    </submittedName>
</protein>
<keyword evidence="2" id="KW-0472">Membrane</keyword>
<feature type="transmembrane region" description="Helical" evidence="2">
    <location>
        <begin position="103"/>
        <end position="121"/>
    </location>
</feature>
<feature type="transmembrane region" description="Helical" evidence="2">
    <location>
        <begin position="63"/>
        <end position="83"/>
    </location>
</feature>
<reference evidence="3" key="2">
    <citation type="submission" date="2023-07" db="EMBL/GenBank/DDBJ databases">
        <title>Genome content predicts the carbon catabolic preferences of heterotrophic bacteria.</title>
        <authorList>
            <person name="Gralka M."/>
        </authorList>
    </citation>
    <scope>NUCLEOTIDE SEQUENCE</scope>
    <source>
        <strain evidence="3">I2M02</strain>
    </source>
</reference>
<evidence type="ECO:0000256" key="2">
    <source>
        <dbReference type="SAM" id="Phobius"/>
    </source>
</evidence>
<gene>
    <name evidence="3" type="ORF">Q4494_00295</name>
    <name evidence="4" type="ORF">SAMN04488138_103145</name>
</gene>